<protein>
    <submittedName>
        <fullName evidence="3">Transposase</fullName>
    </submittedName>
</protein>
<dbReference type="InterPro" id="IPR002525">
    <property type="entry name" value="Transp_IS110-like_N"/>
</dbReference>
<dbReference type="GO" id="GO:0003677">
    <property type="term" value="F:DNA binding"/>
    <property type="evidence" value="ECO:0007669"/>
    <property type="project" value="InterPro"/>
</dbReference>
<gene>
    <name evidence="3" type="ORF">SAMN04488579_1135</name>
</gene>
<sequence>MISVGIDVSKGKSMVCVMKPAEEIIISPYEIEHTEKDLSDLASMLLKMNDEVRIVMEATGVYHLPLLSYFKDKGLFISVINPYVMKEYRNQGLRRVKTDRQDAKAIANFGIDHWFQLINYTMEDATYSELKLLGRQYRHYMEMRVESVLELIHLLDYTMPDIKKELKGWQESNNKDKLSDFVETWWHYDLITAKTEKQFIRSYLSWAKKKGYHQSHDKAVKIYQKAKESIPTLPSDQASTEMLVKEAVKVLRTIDNTLSVILSRMKVIAKTLPEYPIVRAMGGVGETLAVKLISEIGDVRRFHKGKALVAYAGIDAPPYQSGQYVGTRRKISKRGSSNLRKIGYEVMRSLKSHKAPEDDAVYQFIIKKEKEGKPKKVAKIAGMNKFLRIYYARVIAVYQS</sequence>
<dbReference type="NCBIfam" id="NF033542">
    <property type="entry name" value="transpos_IS110"/>
    <property type="match status" value="1"/>
</dbReference>
<dbReference type="GO" id="GO:0006313">
    <property type="term" value="P:DNA transposition"/>
    <property type="evidence" value="ECO:0007669"/>
    <property type="project" value="InterPro"/>
</dbReference>
<evidence type="ECO:0000259" key="1">
    <source>
        <dbReference type="Pfam" id="PF01548"/>
    </source>
</evidence>
<dbReference type="GO" id="GO:0004803">
    <property type="term" value="F:transposase activity"/>
    <property type="evidence" value="ECO:0007669"/>
    <property type="project" value="InterPro"/>
</dbReference>
<dbReference type="PANTHER" id="PTHR33055:SF13">
    <property type="entry name" value="TRANSPOSASE"/>
    <property type="match status" value="1"/>
</dbReference>
<dbReference type="Pfam" id="PF02371">
    <property type="entry name" value="Transposase_20"/>
    <property type="match status" value="1"/>
</dbReference>
<dbReference type="EMBL" id="FNOU01000013">
    <property type="protein sequence ID" value="SDX99262.1"/>
    <property type="molecule type" value="Genomic_DNA"/>
</dbReference>
<dbReference type="InterPro" id="IPR003346">
    <property type="entry name" value="Transposase_20"/>
</dbReference>
<name>A0A1H3G7G1_EUBBA</name>
<reference evidence="4" key="1">
    <citation type="submission" date="2016-10" db="EMBL/GenBank/DDBJ databases">
        <authorList>
            <person name="Varghese N."/>
            <person name="Submissions S."/>
        </authorList>
    </citation>
    <scope>NUCLEOTIDE SEQUENCE [LARGE SCALE GENOMIC DNA]</scope>
    <source>
        <strain evidence="4">VPI 5359</strain>
    </source>
</reference>
<feature type="domain" description="Transposase IS110-like N-terminal" evidence="1">
    <location>
        <begin position="4"/>
        <end position="160"/>
    </location>
</feature>
<evidence type="ECO:0000259" key="2">
    <source>
        <dbReference type="Pfam" id="PF02371"/>
    </source>
</evidence>
<keyword evidence="4" id="KW-1185">Reference proteome</keyword>
<evidence type="ECO:0000313" key="4">
    <source>
        <dbReference type="Proteomes" id="UP000199652"/>
    </source>
</evidence>
<organism evidence="3 4">
    <name type="scientific">Eubacterium barkeri</name>
    <name type="common">Clostridium barkeri</name>
    <dbReference type="NCBI Taxonomy" id="1528"/>
    <lineage>
        <taxon>Bacteria</taxon>
        <taxon>Bacillati</taxon>
        <taxon>Bacillota</taxon>
        <taxon>Clostridia</taxon>
        <taxon>Eubacteriales</taxon>
        <taxon>Eubacteriaceae</taxon>
        <taxon>Eubacterium</taxon>
    </lineage>
</organism>
<dbReference type="PANTHER" id="PTHR33055">
    <property type="entry name" value="TRANSPOSASE FOR INSERTION SEQUENCE ELEMENT IS1111A"/>
    <property type="match status" value="1"/>
</dbReference>
<feature type="domain" description="Transposase IS116/IS110/IS902 C-terminal" evidence="2">
    <location>
        <begin position="277"/>
        <end position="363"/>
    </location>
</feature>
<dbReference type="Proteomes" id="UP000199652">
    <property type="component" value="Unassembled WGS sequence"/>
</dbReference>
<dbReference type="AlphaFoldDB" id="A0A1H3G7G1"/>
<dbReference type="OrthoDB" id="9811278at2"/>
<accession>A0A1H3G7G1</accession>
<dbReference type="InterPro" id="IPR047650">
    <property type="entry name" value="Transpos_IS110"/>
</dbReference>
<proteinExistence type="predicted"/>
<evidence type="ECO:0000313" key="3">
    <source>
        <dbReference type="EMBL" id="SDX99262.1"/>
    </source>
</evidence>
<dbReference type="RefSeq" id="WP_090245468.1">
    <property type="nucleotide sequence ID" value="NZ_FNOU01000013.1"/>
</dbReference>
<dbReference type="STRING" id="1528.SAMN04488579_1135"/>
<dbReference type="Pfam" id="PF01548">
    <property type="entry name" value="DEDD_Tnp_IS110"/>
    <property type="match status" value="1"/>
</dbReference>